<dbReference type="InterPro" id="IPR017853">
    <property type="entry name" value="GH"/>
</dbReference>
<evidence type="ECO:0000313" key="11">
    <source>
        <dbReference type="Proteomes" id="UP000054937"/>
    </source>
</evidence>
<keyword evidence="7" id="KW-0326">Glycosidase</keyword>
<organism evidence="10 11">
    <name type="scientific">Pseudocohnilembus persalinus</name>
    <name type="common">Ciliate</name>
    <dbReference type="NCBI Taxonomy" id="266149"/>
    <lineage>
        <taxon>Eukaryota</taxon>
        <taxon>Sar</taxon>
        <taxon>Alveolata</taxon>
        <taxon>Ciliophora</taxon>
        <taxon>Intramacronucleata</taxon>
        <taxon>Oligohymenophorea</taxon>
        <taxon>Scuticociliatia</taxon>
        <taxon>Philasterida</taxon>
        <taxon>Pseudocohnilembidae</taxon>
        <taxon>Pseudocohnilembus</taxon>
    </lineage>
</organism>
<reference evidence="10 11" key="1">
    <citation type="journal article" date="2015" name="Sci. Rep.">
        <title>Genome of the facultative scuticociliatosis pathogen Pseudocohnilembus persalinus provides insight into its virulence through horizontal gene transfer.</title>
        <authorList>
            <person name="Xiong J."/>
            <person name="Wang G."/>
            <person name="Cheng J."/>
            <person name="Tian M."/>
            <person name="Pan X."/>
            <person name="Warren A."/>
            <person name="Jiang C."/>
            <person name="Yuan D."/>
            <person name="Miao W."/>
        </authorList>
    </citation>
    <scope>NUCLEOTIDE SEQUENCE [LARGE SCALE GENOMIC DNA]</scope>
    <source>
        <strain evidence="10">36N120E</strain>
    </source>
</reference>
<dbReference type="AlphaFoldDB" id="A0A0V0QLG2"/>
<evidence type="ECO:0000256" key="1">
    <source>
        <dbReference type="ARBA" id="ARBA00001231"/>
    </source>
</evidence>
<dbReference type="GO" id="GO:0030203">
    <property type="term" value="P:glycosaminoglycan metabolic process"/>
    <property type="evidence" value="ECO:0007669"/>
    <property type="project" value="TreeGrafter"/>
</dbReference>
<sequence length="429" mass="49894">MISKATLYYKKYKKNTLYYKLNIYENQTEIIANNYYGFLRAIETFSQLIDTNYQINQIPIQIEDEPYMQYRGIMLDCARHFMPVSTILRTIDAMQYNKMNALHLHLADDESFPLYISEEPQVTELGAYNKQSIYSLEDIKTILQHGNQAGVRIIPEIDSPSHARSWALMEKYANCNIICPGAEHYNGQLDITLDLTYELVEKIVNSTQNLFTDDYIHLGGDEVINSCYDKRPSIKTWMKNKGMDTSNYIGLQKYYRAQQKKMLKNGKSSIYWCNEQLNIPPTEDQILQYWGQYENLDMLLDVPNKIIISSEDKLYINMGQGFVFGNSFGSYLTWKTVYDFEPLPKGYTKDRILGAEACLWSEVNNEFTVDNNLWIRGSALAERLWSQQKDTTESLVIRLDQMQKDLVKRGIEAAPATSQFCSKYPQKCF</sequence>
<dbReference type="GO" id="GO:0016020">
    <property type="term" value="C:membrane"/>
    <property type="evidence" value="ECO:0007669"/>
    <property type="project" value="TreeGrafter"/>
</dbReference>
<dbReference type="OMA" id="NYCVEPP"/>
<evidence type="ECO:0000256" key="4">
    <source>
        <dbReference type="ARBA" id="ARBA00022729"/>
    </source>
</evidence>
<evidence type="ECO:0000313" key="10">
    <source>
        <dbReference type="EMBL" id="KRX03069.1"/>
    </source>
</evidence>
<evidence type="ECO:0000256" key="7">
    <source>
        <dbReference type="ARBA" id="ARBA00023295"/>
    </source>
</evidence>
<accession>A0A0V0QLG2</accession>
<comment type="similarity">
    <text evidence="2">Belongs to the glycosyl hydrolase 20 family.</text>
</comment>
<evidence type="ECO:0000256" key="8">
    <source>
        <dbReference type="PIRSR" id="PIRSR625705-1"/>
    </source>
</evidence>
<dbReference type="EMBL" id="LDAU01000144">
    <property type="protein sequence ID" value="KRX03069.1"/>
    <property type="molecule type" value="Genomic_DNA"/>
</dbReference>
<comment type="caution">
    <text evidence="10">The sequence shown here is derived from an EMBL/GenBank/DDBJ whole genome shotgun (WGS) entry which is preliminary data.</text>
</comment>
<dbReference type="Proteomes" id="UP000054937">
    <property type="component" value="Unassembled WGS sequence"/>
</dbReference>
<dbReference type="InterPro" id="IPR015883">
    <property type="entry name" value="Glyco_hydro_20_cat"/>
</dbReference>
<evidence type="ECO:0000256" key="5">
    <source>
        <dbReference type="ARBA" id="ARBA00022801"/>
    </source>
</evidence>
<gene>
    <name evidence="10" type="ORF">PPERSA_10150</name>
</gene>
<dbReference type="PANTHER" id="PTHR22600">
    <property type="entry name" value="BETA-HEXOSAMINIDASE"/>
    <property type="match status" value="1"/>
</dbReference>
<dbReference type="FunFam" id="3.20.20.80:FF:000063">
    <property type="entry name" value="Beta-hexosaminidase"/>
    <property type="match status" value="1"/>
</dbReference>
<dbReference type="GO" id="GO:0004563">
    <property type="term" value="F:beta-N-acetylhexosaminidase activity"/>
    <property type="evidence" value="ECO:0007669"/>
    <property type="project" value="UniProtKB-EC"/>
</dbReference>
<comment type="catalytic activity">
    <reaction evidence="1">
        <text>Hydrolysis of terminal non-reducing N-acetyl-D-hexosamine residues in N-acetyl-beta-D-hexosaminides.</text>
        <dbReference type="EC" id="3.2.1.52"/>
    </reaction>
</comment>
<dbReference type="Gene3D" id="3.20.20.80">
    <property type="entry name" value="Glycosidases"/>
    <property type="match status" value="1"/>
</dbReference>
<evidence type="ECO:0000259" key="9">
    <source>
        <dbReference type="Pfam" id="PF00728"/>
    </source>
</evidence>
<name>A0A0V0QLG2_PSEPJ</name>
<dbReference type="Gene3D" id="3.30.379.10">
    <property type="entry name" value="Chitobiase/beta-hexosaminidase domain 2-like"/>
    <property type="match status" value="1"/>
</dbReference>
<feature type="active site" description="Proton donor" evidence="8">
    <location>
        <position position="222"/>
    </location>
</feature>
<dbReference type="SUPFAM" id="SSF55545">
    <property type="entry name" value="beta-N-acetylhexosaminidase-like domain"/>
    <property type="match status" value="1"/>
</dbReference>
<dbReference type="PRINTS" id="PR00738">
    <property type="entry name" value="GLHYDRLASE20"/>
</dbReference>
<dbReference type="GO" id="GO:0005975">
    <property type="term" value="P:carbohydrate metabolic process"/>
    <property type="evidence" value="ECO:0007669"/>
    <property type="project" value="InterPro"/>
</dbReference>
<dbReference type="InParanoid" id="A0A0V0QLG2"/>
<dbReference type="OrthoDB" id="428480at2759"/>
<keyword evidence="4" id="KW-0732">Signal</keyword>
<dbReference type="PANTHER" id="PTHR22600:SF21">
    <property type="entry name" value="BETA-HEXOSAMINIDASE A"/>
    <property type="match status" value="1"/>
</dbReference>
<dbReference type="Pfam" id="PF00728">
    <property type="entry name" value="Glyco_hydro_20"/>
    <property type="match status" value="1"/>
</dbReference>
<feature type="domain" description="Glycoside hydrolase family 20 catalytic" evidence="9">
    <location>
        <begin position="69"/>
        <end position="387"/>
    </location>
</feature>
<keyword evidence="5 10" id="KW-0378">Hydrolase</keyword>
<keyword evidence="6" id="KW-0325">Glycoprotein</keyword>
<evidence type="ECO:0000256" key="3">
    <source>
        <dbReference type="ARBA" id="ARBA00012663"/>
    </source>
</evidence>
<dbReference type="InterPro" id="IPR029018">
    <property type="entry name" value="Hex-like_dom2"/>
</dbReference>
<evidence type="ECO:0000256" key="2">
    <source>
        <dbReference type="ARBA" id="ARBA00006285"/>
    </source>
</evidence>
<dbReference type="SUPFAM" id="SSF51445">
    <property type="entry name" value="(Trans)glycosidases"/>
    <property type="match status" value="1"/>
</dbReference>
<dbReference type="InterPro" id="IPR025705">
    <property type="entry name" value="Beta_hexosaminidase_sua/sub"/>
</dbReference>
<proteinExistence type="inferred from homology"/>
<keyword evidence="11" id="KW-1185">Reference proteome</keyword>
<evidence type="ECO:0000256" key="6">
    <source>
        <dbReference type="ARBA" id="ARBA00023180"/>
    </source>
</evidence>
<protein>
    <recommendedName>
        <fullName evidence="3">beta-N-acetylhexosaminidase</fullName>
        <ecNumber evidence="3">3.2.1.52</ecNumber>
    </recommendedName>
</protein>
<dbReference type="EC" id="3.2.1.52" evidence="3"/>